<dbReference type="GO" id="GO:0043565">
    <property type="term" value="F:sequence-specific DNA binding"/>
    <property type="evidence" value="ECO:0007669"/>
    <property type="project" value="TreeGrafter"/>
</dbReference>
<evidence type="ECO:0000313" key="9">
    <source>
        <dbReference type="Proteomes" id="UP000015453"/>
    </source>
</evidence>
<feature type="region of interest" description="Disordered" evidence="6">
    <location>
        <begin position="144"/>
        <end position="172"/>
    </location>
</feature>
<evidence type="ECO:0000256" key="2">
    <source>
        <dbReference type="ARBA" id="ARBA00023015"/>
    </source>
</evidence>
<dbReference type="Proteomes" id="UP000015453">
    <property type="component" value="Unassembled WGS sequence"/>
</dbReference>
<feature type="domain" description="TCP" evidence="7">
    <location>
        <begin position="11"/>
        <end position="65"/>
    </location>
</feature>
<organism evidence="8 9">
    <name type="scientific">Genlisea aurea</name>
    <dbReference type="NCBI Taxonomy" id="192259"/>
    <lineage>
        <taxon>Eukaryota</taxon>
        <taxon>Viridiplantae</taxon>
        <taxon>Streptophyta</taxon>
        <taxon>Embryophyta</taxon>
        <taxon>Tracheophyta</taxon>
        <taxon>Spermatophyta</taxon>
        <taxon>Magnoliopsida</taxon>
        <taxon>eudicotyledons</taxon>
        <taxon>Gunneridae</taxon>
        <taxon>Pentapetalae</taxon>
        <taxon>asterids</taxon>
        <taxon>lamiids</taxon>
        <taxon>Lamiales</taxon>
        <taxon>Lentibulariaceae</taxon>
        <taxon>Genlisea</taxon>
    </lineage>
</organism>
<dbReference type="PANTHER" id="PTHR31072">
    <property type="entry name" value="TRANSCRIPTION FACTOR TCP4-RELATED"/>
    <property type="match status" value="1"/>
</dbReference>
<dbReference type="GO" id="GO:0005634">
    <property type="term" value="C:nucleus"/>
    <property type="evidence" value="ECO:0007669"/>
    <property type="project" value="UniProtKB-SubCell"/>
</dbReference>
<keyword evidence="5" id="KW-0539">Nucleus</keyword>
<dbReference type="InterPro" id="IPR005333">
    <property type="entry name" value="Transcription_factor_TCP"/>
</dbReference>
<dbReference type="GO" id="GO:0003700">
    <property type="term" value="F:DNA-binding transcription factor activity"/>
    <property type="evidence" value="ECO:0007669"/>
    <property type="project" value="InterPro"/>
</dbReference>
<evidence type="ECO:0000259" key="7">
    <source>
        <dbReference type="PROSITE" id="PS51369"/>
    </source>
</evidence>
<keyword evidence="4" id="KW-0804">Transcription</keyword>
<evidence type="ECO:0000256" key="1">
    <source>
        <dbReference type="ARBA" id="ARBA00004123"/>
    </source>
</evidence>
<keyword evidence="9" id="KW-1185">Reference proteome</keyword>
<dbReference type="PANTHER" id="PTHR31072:SF108">
    <property type="entry name" value="TRANSCRIPTION FACTOR TCP22-RELATED"/>
    <property type="match status" value="1"/>
</dbReference>
<reference evidence="8 9" key="1">
    <citation type="journal article" date="2013" name="BMC Genomics">
        <title>The miniature genome of a carnivorous plant Genlisea aurea contains a low number of genes and short non-coding sequences.</title>
        <authorList>
            <person name="Leushkin E.V."/>
            <person name="Sutormin R.A."/>
            <person name="Nabieva E.R."/>
            <person name="Penin A.A."/>
            <person name="Kondrashov A.S."/>
            <person name="Logacheva M.D."/>
        </authorList>
    </citation>
    <scope>NUCLEOTIDE SEQUENCE [LARGE SCALE GENOMIC DNA]</scope>
</reference>
<dbReference type="OrthoDB" id="1911901at2759"/>
<evidence type="ECO:0000256" key="3">
    <source>
        <dbReference type="ARBA" id="ARBA00023125"/>
    </source>
</evidence>
<evidence type="ECO:0000256" key="5">
    <source>
        <dbReference type="ARBA" id="ARBA00023242"/>
    </source>
</evidence>
<feature type="non-terminal residue" evidence="8">
    <location>
        <position position="246"/>
    </location>
</feature>
<feature type="non-terminal residue" evidence="8">
    <location>
        <position position="1"/>
    </location>
</feature>
<evidence type="ECO:0000256" key="4">
    <source>
        <dbReference type="ARBA" id="ARBA00023163"/>
    </source>
</evidence>
<feature type="compositionally biased region" description="Basic and acidic residues" evidence="6">
    <location>
        <begin position="10"/>
        <end position="22"/>
    </location>
</feature>
<feature type="region of interest" description="Disordered" evidence="6">
    <location>
        <begin position="1"/>
        <end position="24"/>
    </location>
</feature>
<name>S8DQ71_9LAMI</name>
<accession>S8DQ71</accession>
<proteinExistence type="predicted"/>
<evidence type="ECO:0000313" key="8">
    <source>
        <dbReference type="EMBL" id="EPS61892.1"/>
    </source>
</evidence>
<evidence type="ECO:0000256" key="6">
    <source>
        <dbReference type="SAM" id="MobiDB-lite"/>
    </source>
</evidence>
<keyword evidence="2" id="KW-0805">Transcription regulation</keyword>
<keyword evidence="3" id="KW-0238">DNA-binding</keyword>
<gene>
    <name evidence="8" type="ORF">M569_12901</name>
</gene>
<protein>
    <recommendedName>
        <fullName evidence="7">TCP domain-containing protein</fullName>
    </recommendedName>
</protein>
<comment type="subcellular location">
    <subcellularLocation>
        <location evidence="1">Nucleus</location>
    </subcellularLocation>
</comment>
<sequence>AVAAKPPKQPTKDRHTKVDGRGRRIRMPALCAARVFQLTRELGHKSDGETIEWLLHQAEPAIIAATGTGTIPANFSTLNVSLRSSGTTISTPSSKSSPLFLGGSAAGMLGFHHHQFTTPHNFAHDASDENNYIKKRFREDAAIGGAASPKPSAGDPGTGLDPRQGSSQPPPSFVPAHAMWAVAPAAAANIGNAFWMLPVAGGGTATAPHQDWAYKAPGGGGRLSPMVLQQQQKLGLGGGIHLGMNL</sequence>
<dbReference type="Pfam" id="PF03634">
    <property type="entry name" value="TCP"/>
    <property type="match status" value="1"/>
</dbReference>
<dbReference type="PROSITE" id="PS51369">
    <property type="entry name" value="TCP"/>
    <property type="match status" value="1"/>
</dbReference>
<dbReference type="InterPro" id="IPR017887">
    <property type="entry name" value="TF_TCP_subgr"/>
</dbReference>
<dbReference type="EMBL" id="AUSU01006524">
    <property type="protein sequence ID" value="EPS61892.1"/>
    <property type="molecule type" value="Genomic_DNA"/>
</dbReference>
<dbReference type="AlphaFoldDB" id="S8DQ71"/>
<comment type="caution">
    <text evidence="8">The sequence shown here is derived from an EMBL/GenBank/DDBJ whole genome shotgun (WGS) entry which is preliminary data.</text>
</comment>